<gene>
    <name evidence="2" type="ORF">J3U88_11475</name>
</gene>
<dbReference type="EMBL" id="JAFREP010000008">
    <property type="protein sequence ID" value="MBO1319080.1"/>
    <property type="molecule type" value="Genomic_DNA"/>
</dbReference>
<dbReference type="InterPro" id="IPR036280">
    <property type="entry name" value="Multihaem_cyt_sf"/>
</dbReference>
<accession>A0A8J7Q4U4</accession>
<keyword evidence="3" id="KW-1185">Reference proteome</keyword>
<dbReference type="RefSeq" id="WP_207858900.1">
    <property type="nucleotide sequence ID" value="NZ_JAFREP010000008.1"/>
</dbReference>
<evidence type="ECO:0000313" key="2">
    <source>
        <dbReference type="EMBL" id="MBO1319080.1"/>
    </source>
</evidence>
<sequence length="234" mass="25777">MNTPVTFFQKYLLIGMLVLLMAAGVWVIGQALHEDDPDRAKTETGRMTTPPLKTTPLYQEAGVFQGRDQRSRFVDLRQAGTRRLAEYYDRRAYPGAPPYIPHPVESDMKTDFEACSSCHENGGFVPTFQAFAPVTPHAAYRNCRQCHVPQATETLLVANQWQTTAPPAIGRAALPGGPPPIPHGLHMRENCSACHAGPAAPVEIRTSHPERLSCRQCHVPAETALDFARPGEQP</sequence>
<dbReference type="AlphaFoldDB" id="A0A8J7Q4U4"/>
<dbReference type="Gene3D" id="3.90.10.10">
    <property type="entry name" value="Cytochrome C3"/>
    <property type="match status" value="1"/>
</dbReference>
<evidence type="ECO:0000256" key="1">
    <source>
        <dbReference type="SAM" id="Phobius"/>
    </source>
</evidence>
<evidence type="ECO:0008006" key="4">
    <source>
        <dbReference type="Google" id="ProtNLM"/>
    </source>
</evidence>
<keyword evidence="1" id="KW-0472">Membrane</keyword>
<feature type="transmembrane region" description="Helical" evidence="1">
    <location>
        <begin position="12"/>
        <end position="32"/>
    </location>
</feature>
<keyword evidence="1" id="KW-1133">Transmembrane helix</keyword>
<dbReference type="SUPFAM" id="SSF48695">
    <property type="entry name" value="Multiheme cytochromes"/>
    <property type="match status" value="1"/>
</dbReference>
<comment type="caution">
    <text evidence="2">The sequence shown here is derived from an EMBL/GenBank/DDBJ whole genome shotgun (WGS) entry which is preliminary data.</text>
</comment>
<evidence type="ECO:0000313" key="3">
    <source>
        <dbReference type="Proteomes" id="UP000664417"/>
    </source>
</evidence>
<proteinExistence type="predicted"/>
<organism evidence="2 3">
    <name type="scientific">Acanthopleuribacter pedis</name>
    <dbReference type="NCBI Taxonomy" id="442870"/>
    <lineage>
        <taxon>Bacteria</taxon>
        <taxon>Pseudomonadati</taxon>
        <taxon>Acidobacteriota</taxon>
        <taxon>Holophagae</taxon>
        <taxon>Acanthopleuribacterales</taxon>
        <taxon>Acanthopleuribacteraceae</taxon>
        <taxon>Acanthopleuribacter</taxon>
    </lineage>
</organism>
<protein>
    <recommendedName>
        <fullName evidence="4">Periplasmic nitrate reductase, electron transfer subunit</fullName>
    </recommendedName>
</protein>
<dbReference type="Proteomes" id="UP000664417">
    <property type="component" value="Unassembled WGS sequence"/>
</dbReference>
<keyword evidence="1" id="KW-0812">Transmembrane</keyword>
<name>A0A8J7Q4U4_9BACT</name>
<reference evidence="2" key="1">
    <citation type="submission" date="2021-03" db="EMBL/GenBank/DDBJ databases">
        <authorList>
            <person name="Wang G."/>
        </authorList>
    </citation>
    <scope>NUCLEOTIDE SEQUENCE</scope>
    <source>
        <strain evidence="2">KCTC 12899</strain>
    </source>
</reference>